<name>A0ABS4Y287_9ACTN</name>
<dbReference type="GeneID" id="94359360"/>
<feature type="transmembrane region" description="Helical" evidence="2">
    <location>
        <begin position="43"/>
        <end position="63"/>
    </location>
</feature>
<keyword evidence="4" id="KW-1185">Reference proteome</keyword>
<feature type="region of interest" description="Disordered" evidence="1">
    <location>
        <begin position="68"/>
        <end position="159"/>
    </location>
</feature>
<reference evidence="3 4" key="1">
    <citation type="submission" date="2021-03" db="EMBL/GenBank/DDBJ databases">
        <title>Sequencing the genomes of 1000 actinobacteria strains.</title>
        <authorList>
            <person name="Klenk H.-P."/>
        </authorList>
    </citation>
    <scope>NUCLEOTIDE SEQUENCE [LARGE SCALE GENOMIC DNA]</scope>
    <source>
        <strain evidence="3 4">DSM 41480</strain>
    </source>
</reference>
<feature type="compositionally biased region" description="Low complexity" evidence="1">
    <location>
        <begin position="87"/>
        <end position="97"/>
    </location>
</feature>
<sequence length="159" mass="17229">MMTKDYDSQLLESVSVRRRRMRDALIFGAQRARRTADEKLGKIFAGIAVAAVLCAGCVGWSFIQHTLAKQKEQQKQQQQRYAPQVTPSPSLSPSPSASHKKLSAPHTKLPGSYVKPTASHTKPTAPRAKPSGSYAKPSPAPTKSAKTPKGTHKVTEPAQ</sequence>
<evidence type="ECO:0000256" key="2">
    <source>
        <dbReference type="SAM" id="Phobius"/>
    </source>
</evidence>
<accession>A0ABS4Y287</accession>
<keyword evidence="2" id="KW-0472">Membrane</keyword>
<dbReference type="Proteomes" id="UP001519291">
    <property type="component" value="Unassembled WGS sequence"/>
</dbReference>
<dbReference type="EMBL" id="JAGIOH010000001">
    <property type="protein sequence ID" value="MBP2402881.1"/>
    <property type="molecule type" value="Genomic_DNA"/>
</dbReference>
<keyword evidence="2" id="KW-1133">Transmembrane helix</keyword>
<comment type="caution">
    <text evidence="3">The sequence shown here is derived from an EMBL/GenBank/DDBJ whole genome shotgun (WGS) entry which is preliminary data.</text>
</comment>
<keyword evidence="2" id="KW-0812">Transmembrane</keyword>
<evidence type="ECO:0000256" key="1">
    <source>
        <dbReference type="SAM" id="MobiDB-lite"/>
    </source>
</evidence>
<dbReference type="RefSeq" id="WP_372449068.1">
    <property type="nucleotide sequence ID" value="NZ_JAGIOH010000001.1"/>
</dbReference>
<organism evidence="3 4">
    <name type="scientific">Streptomyces syringium</name>
    <dbReference type="NCBI Taxonomy" id="76729"/>
    <lineage>
        <taxon>Bacteria</taxon>
        <taxon>Bacillati</taxon>
        <taxon>Actinomycetota</taxon>
        <taxon>Actinomycetes</taxon>
        <taxon>Kitasatosporales</taxon>
        <taxon>Streptomycetaceae</taxon>
        <taxon>Streptomyces</taxon>
    </lineage>
</organism>
<protein>
    <submittedName>
        <fullName evidence="3">Cytoskeletal protein RodZ</fullName>
    </submittedName>
</protein>
<proteinExistence type="predicted"/>
<evidence type="ECO:0000313" key="3">
    <source>
        <dbReference type="EMBL" id="MBP2402881.1"/>
    </source>
</evidence>
<gene>
    <name evidence="3" type="ORF">JO379_002350</name>
</gene>
<evidence type="ECO:0000313" key="4">
    <source>
        <dbReference type="Proteomes" id="UP001519291"/>
    </source>
</evidence>